<evidence type="ECO:0000256" key="2">
    <source>
        <dbReference type="PIRNR" id="PIRNR016661"/>
    </source>
</evidence>
<comment type="subcellular location">
    <subcellularLocation>
        <location evidence="2">Cell membrane</location>
        <topology evidence="2">Multi-pass membrane protein</topology>
    </subcellularLocation>
</comment>
<keyword evidence="3" id="KW-1133">Transmembrane helix</keyword>
<comment type="caution">
    <text evidence="4">The sequence shown here is derived from an EMBL/GenBank/DDBJ whole genome shotgun (WGS) entry which is preliminary data.</text>
</comment>
<dbReference type="EMBL" id="MJIE01000001">
    <property type="protein sequence ID" value="OLR57035.1"/>
    <property type="molecule type" value="Genomic_DNA"/>
</dbReference>
<dbReference type="STRING" id="1261640.BHK98_10765"/>
<keyword evidence="2" id="KW-1003">Cell membrane</keyword>
<dbReference type="InterPro" id="IPR003784">
    <property type="entry name" value="BioY"/>
</dbReference>
<evidence type="ECO:0000256" key="3">
    <source>
        <dbReference type="SAM" id="Phobius"/>
    </source>
</evidence>
<dbReference type="Proteomes" id="UP000187404">
    <property type="component" value="Unassembled WGS sequence"/>
</dbReference>
<keyword evidence="3" id="KW-0812">Transmembrane</keyword>
<evidence type="ECO:0000313" key="4">
    <source>
        <dbReference type="EMBL" id="OLR57035.1"/>
    </source>
</evidence>
<name>A0A1Q9JLM8_9FIRM</name>
<dbReference type="GO" id="GO:0015225">
    <property type="term" value="F:biotin transmembrane transporter activity"/>
    <property type="evidence" value="ECO:0007669"/>
    <property type="project" value="UniProtKB-UniRule"/>
</dbReference>
<feature type="transmembrane region" description="Helical" evidence="3">
    <location>
        <begin position="85"/>
        <end position="101"/>
    </location>
</feature>
<dbReference type="PIRSF" id="PIRSF016661">
    <property type="entry name" value="BioY"/>
    <property type="match status" value="1"/>
</dbReference>
<dbReference type="PANTHER" id="PTHR34295:SF1">
    <property type="entry name" value="BIOTIN TRANSPORTER BIOY"/>
    <property type="match status" value="1"/>
</dbReference>
<feature type="transmembrane region" description="Helical" evidence="3">
    <location>
        <begin position="33"/>
        <end position="51"/>
    </location>
</feature>
<evidence type="ECO:0000256" key="1">
    <source>
        <dbReference type="ARBA" id="ARBA00010692"/>
    </source>
</evidence>
<organism evidence="4 5">
    <name type="scientific">Hornefia porci</name>
    <dbReference type="NCBI Taxonomy" id="2652292"/>
    <lineage>
        <taxon>Bacteria</taxon>
        <taxon>Bacillati</taxon>
        <taxon>Bacillota</taxon>
        <taxon>Clostridia</taxon>
        <taxon>Peptostreptococcales</taxon>
        <taxon>Anaerovoracaceae</taxon>
        <taxon>Hornefia</taxon>
    </lineage>
</organism>
<dbReference type="GO" id="GO:0005886">
    <property type="term" value="C:plasma membrane"/>
    <property type="evidence" value="ECO:0007669"/>
    <property type="project" value="UniProtKB-SubCell"/>
</dbReference>
<dbReference type="PANTHER" id="PTHR34295">
    <property type="entry name" value="BIOTIN TRANSPORTER BIOY"/>
    <property type="match status" value="1"/>
</dbReference>
<dbReference type="Gene3D" id="1.10.1760.20">
    <property type="match status" value="1"/>
</dbReference>
<feature type="transmembrane region" description="Helical" evidence="3">
    <location>
        <begin position="146"/>
        <end position="171"/>
    </location>
</feature>
<dbReference type="AlphaFoldDB" id="A0A1Q9JLM8"/>
<dbReference type="OrthoDB" id="9803495at2"/>
<gene>
    <name evidence="4" type="ORF">BHK98_10765</name>
</gene>
<reference evidence="4 5" key="1">
    <citation type="journal article" date="2016" name="Appl. Environ. Microbiol.">
        <title>Function and Phylogeny of Bacterial Butyryl Coenzyme A:Acetate Transferases and Their Diversity in the Proximal Colon of Swine.</title>
        <authorList>
            <person name="Trachsel J."/>
            <person name="Bayles D.O."/>
            <person name="Looft T."/>
            <person name="Levine U.Y."/>
            <person name="Allen H.K."/>
        </authorList>
    </citation>
    <scope>NUCLEOTIDE SEQUENCE [LARGE SCALE GENOMIC DNA]</scope>
    <source>
        <strain evidence="4 5">68-3-10</strain>
    </source>
</reference>
<keyword evidence="2 3" id="KW-0472">Membrane</keyword>
<proteinExistence type="inferred from homology"/>
<keyword evidence="2" id="KW-0813">Transport</keyword>
<dbReference type="Pfam" id="PF02632">
    <property type="entry name" value="BioY"/>
    <property type="match status" value="1"/>
</dbReference>
<sequence>MNRNRTQYLILTALFTALTAVGAFIRIPVGPTPITLQLLFIALAGVLLGPRWGALSQLLYVGMGLAGVPVFTGGGGLSYVFSPSFGYLIGFIFVPVIIGFITQRETRPGFLRIFLATMLGIFVCYCIGVPYMYIIMRNVMNVDISFARTVMIGFAVFIPGDIAKSLITGYLGKRLVPAIRRSTAGAEKEQRKQRAA</sequence>
<feature type="transmembrane region" description="Helical" evidence="3">
    <location>
        <begin position="58"/>
        <end position="79"/>
    </location>
</feature>
<protein>
    <recommendedName>
        <fullName evidence="2">Biotin transporter</fullName>
    </recommendedName>
</protein>
<feature type="transmembrane region" description="Helical" evidence="3">
    <location>
        <begin position="113"/>
        <end position="134"/>
    </location>
</feature>
<evidence type="ECO:0000313" key="5">
    <source>
        <dbReference type="Proteomes" id="UP000187404"/>
    </source>
</evidence>
<comment type="similarity">
    <text evidence="1 2">Belongs to the BioY family.</text>
</comment>
<accession>A0A1Q9JLM8</accession>
<dbReference type="RefSeq" id="WP_075715158.1">
    <property type="nucleotide sequence ID" value="NZ_MJIE01000001.1"/>
</dbReference>
<keyword evidence="5" id="KW-1185">Reference proteome</keyword>